<reference evidence="2" key="1">
    <citation type="submission" date="2021-01" db="EMBL/GenBank/DDBJ databases">
        <title>Whole genome shotgun sequence of Demequina activiva NBRC 110675.</title>
        <authorList>
            <person name="Komaki H."/>
            <person name="Tamura T."/>
        </authorList>
    </citation>
    <scope>NUCLEOTIDE SEQUENCE</scope>
    <source>
        <strain evidence="2">NBRC 110675</strain>
    </source>
</reference>
<accession>A0A919Q0B6</accession>
<sequence length="102" mass="11284">MRPEDVSQHLIAWHSRQSKDAPVRPRDLTVAAGLEKSGASDPGTLQLRPPRDATMESKRRNGVHMATLDRRSDGGTWIASELWRGALCPARVESEWPGSPTE</sequence>
<dbReference type="Proteomes" id="UP000652354">
    <property type="component" value="Unassembled WGS sequence"/>
</dbReference>
<dbReference type="EMBL" id="BONR01000001">
    <property type="protein sequence ID" value="GIG53752.1"/>
    <property type="molecule type" value="Genomic_DNA"/>
</dbReference>
<evidence type="ECO:0000256" key="1">
    <source>
        <dbReference type="SAM" id="MobiDB-lite"/>
    </source>
</evidence>
<feature type="compositionally biased region" description="Basic and acidic residues" evidence="1">
    <location>
        <begin position="49"/>
        <end position="59"/>
    </location>
</feature>
<gene>
    <name evidence="2" type="ORF">Dac01nite_05040</name>
</gene>
<keyword evidence="3" id="KW-1185">Reference proteome</keyword>
<comment type="caution">
    <text evidence="2">The sequence shown here is derived from an EMBL/GenBank/DDBJ whole genome shotgun (WGS) entry which is preliminary data.</text>
</comment>
<evidence type="ECO:0000313" key="2">
    <source>
        <dbReference type="EMBL" id="GIG53752.1"/>
    </source>
</evidence>
<dbReference type="AlphaFoldDB" id="A0A919Q0B6"/>
<evidence type="ECO:0000313" key="3">
    <source>
        <dbReference type="Proteomes" id="UP000652354"/>
    </source>
</evidence>
<organism evidence="2 3">
    <name type="scientific">Demequina activiva</name>
    <dbReference type="NCBI Taxonomy" id="1582364"/>
    <lineage>
        <taxon>Bacteria</taxon>
        <taxon>Bacillati</taxon>
        <taxon>Actinomycetota</taxon>
        <taxon>Actinomycetes</taxon>
        <taxon>Micrococcales</taxon>
        <taxon>Demequinaceae</taxon>
        <taxon>Demequina</taxon>
    </lineage>
</organism>
<proteinExistence type="predicted"/>
<protein>
    <submittedName>
        <fullName evidence="2">Uncharacterized protein</fullName>
    </submittedName>
</protein>
<name>A0A919Q0B6_9MICO</name>
<feature type="region of interest" description="Disordered" evidence="1">
    <location>
        <begin position="33"/>
        <end position="64"/>
    </location>
</feature>